<dbReference type="PANTHER" id="PTHR31388:SF247">
    <property type="entry name" value="PEROXIDASE"/>
    <property type="match status" value="1"/>
</dbReference>
<feature type="signal peptide" evidence="11">
    <location>
        <begin position="1"/>
        <end position="30"/>
    </location>
</feature>
<keyword evidence="6 9" id="KW-0479">Metal-binding</keyword>
<evidence type="ECO:0000256" key="6">
    <source>
        <dbReference type="ARBA" id="ARBA00022723"/>
    </source>
</evidence>
<comment type="similarity">
    <text evidence="10">Belongs to the peroxidase family.</text>
</comment>
<evidence type="ECO:0000256" key="9">
    <source>
        <dbReference type="PIRSR" id="PIRSR600823-3"/>
    </source>
</evidence>
<dbReference type="EMBL" id="PNBA02000008">
    <property type="protein sequence ID" value="KAG6415493.1"/>
    <property type="molecule type" value="Genomic_DNA"/>
</dbReference>
<dbReference type="EC" id="1.11.1.7" evidence="3"/>
<keyword evidence="11" id="KW-0732">Signal</keyword>
<comment type="catalytic activity">
    <reaction evidence="1">
        <text>2 a phenolic donor + H2O2 = 2 a phenolic radical donor + 2 H2O</text>
        <dbReference type="Rhea" id="RHEA:56136"/>
        <dbReference type="ChEBI" id="CHEBI:15377"/>
        <dbReference type="ChEBI" id="CHEBI:16240"/>
        <dbReference type="ChEBI" id="CHEBI:139520"/>
        <dbReference type="ChEBI" id="CHEBI:139521"/>
        <dbReference type="EC" id="1.11.1.7"/>
    </reaction>
</comment>
<comment type="caution">
    <text evidence="13">The sequence shown here is derived from an EMBL/GenBank/DDBJ whole genome shotgun (WGS) entry which is preliminary data.</text>
</comment>
<dbReference type="Gene3D" id="1.10.420.10">
    <property type="entry name" value="Peroxidase, domain 2"/>
    <property type="match status" value="1"/>
</dbReference>
<keyword evidence="14" id="KW-1185">Reference proteome</keyword>
<dbReference type="AlphaFoldDB" id="A0A8X8XKS1"/>
<evidence type="ECO:0000256" key="2">
    <source>
        <dbReference type="ARBA" id="ARBA00001970"/>
    </source>
</evidence>
<dbReference type="GO" id="GO:0020037">
    <property type="term" value="F:heme binding"/>
    <property type="evidence" value="ECO:0007669"/>
    <property type="project" value="InterPro"/>
</dbReference>
<protein>
    <recommendedName>
        <fullName evidence="3">peroxidase</fullName>
        <ecNumber evidence="3">1.11.1.7</ecNumber>
    </recommendedName>
</protein>
<dbReference type="InterPro" id="IPR000823">
    <property type="entry name" value="Peroxidase_pln"/>
</dbReference>
<dbReference type="Proteomes" id="UP000298416">
    <property type="component" value="Unassembled WGS sequence"/>
</dbReference>
<evidence type="ECO:0000313" key="13">
    <source>
        <dbReference type="EMBL" id="KAG6415493.1"/>
    </source>
</evidence>
<proteinExistence type="inferred from homology"/>
<keyword evidence="4" id="KW-0575">Peroxidase</keyword>
<dbReference type="PANTHER" id="PTHR31388">
    <property type="entry name" value="PEROXIDASE 72-RELATED"/>
    <property type="match status" value="1"/>
</dbReference>
<evidence type="ECO:0000256" key="1">
    <source>
        <dbReference type="ARBA" id="ARBA00000189"/>
    </source>
</evidence>
<evidence type="ECO:0000256" key="7">
    <source>
        <dbReference type="ARBA" id="ARBA00023002"/>
    </source>
</evidence>
<evidence type="ECO:0000256" key="4">
    <source>
        <dbReference type="ARBA" id="ARBA00022559"/>
    </source>
</evidence>
<evidence type="ECO:0000313" key="14">
    <source>
        <dbReference type="Proteomes" id="UP000298416"/>
    </source>
</evidence>
<accession>A0A8X8XKS1</accession>
<dbReference type="PROSITE" id="PS50873">
    <property type="entry name" value="PEROXIDASE_4"/>
    <property type="match status" value="1"/>
</dbReference>
<dbReference type="InterPro" id="IPR002016">
    <property type="entry name" value="Haem_peroxidase"/>
</dbReference>
<feature type="binding site" evidence="9">
    <location>
        <position position="117"/>
    </location>
    <ligand>
        <name>Ca(2+)</name>
        <dbReference type="ChEBI" id="CHEBI:29108"/>
        <label>2</label>
    </ligand>
</feature>
<keyword evidence="7" id="KW-0560">Oxidoreductase</keyword>
<dbReference type="GO" id="GO:0140825">
    <property type="term" value="F:lactoperoxidase activity"/>
    <property type="evidence" value="ECO:0007669"/>
    <property type="project" value="UniProtKB-EC"/>
</dbReference>
<dbReference type="GO" id="GO:0046872">
    <property type="term" value="F:metal ion binding"/>
    <property type="evidence" value="ECO:0007669"/>
    <property type="project" value="UniProtKB-KW"/>
</dbReference>
<feature type="binding site" evidence="9">
    <location>
        <position position="125"/>
    </location>
    <ligand>
        <name>Ca(2+)</name>
        <dbReference type="ChEBI" id="CHEBI:29108"/>
        <label>2</label>
    </ligand>
</feature>
<keyword evidence="5" id="KW-0349">Heme</keyword>
<dbReference type="GO" id="GO:0006979">
    <property type="term" value="P:response to oxidative stress"/>
    <property type="evidence" value="ECO:0007669"/>
    <property type="project" value="InterPro"/>
</dbReference>
<feature type="chain" id="PRO_5036503782" description="peroxidase" evidence="11">
    <location>
        <begin position="31"/>
        <end position="174"/>
    </location>
</feature>
<comment type="cofactor">
    <cofactor evidence="2">
        <name>heme b</name>
        <dbReference type="ChEBI" id="CHEBI:60344"/>
    </cofactor>
</comment>
<comment type="cofactor">
    <cofactor evidence="9">
        <name>Ca(2+)</name>
        <dbReference type="ChEBI" id="CHEBI:29108"/>
    </cofactor>
    <text evidence="9">Binds 2 calcium ions per subunit.</text>
</comment>
<organism evidence="13">
    <name type="scientific">Salvia splendens</name>
    <name type="common">Scarlet sage</name>
    <dbReference type="NCBI Taxonomy" id="180675"/>
    <lineage>
        <taxon>Eukaryota</taxon>
        <taxon>Viridiplantae</taxon>
        <taxon>Streptophyta</taxon>
        <taxon>Embryophyta</taxon>
        <taxon>Tracheophyta</taxon>
        <taxon>Spermatophyta</taxon>
        <taxon>Magnoliopsida</taxon>
        <taxon>eudicotyledons</taxon>
        <taxon>Gunneridae</taxon>
        <taxon>Pentapetalae</taxon>
        <taxon>asterids</taxon>
        <taxon>lamiids</taxon>
        <taxon>Lamiales</taxon>
        <taxon>Lamiaceae</taxon>
        <taxon>Nepetoideae</taxon>
        <taxon>Mentheae</taxon>
        <taxon>Salviinae</taxon>
        <taxon>Salvia</taxon>
        <taxon>Salvia subgen. Calosphace</taxon>
        <taxon>core Calosphace</taxon>
    </lineage>
</organism>
<dbReference type="InterPro" id="IPR010255">
    <property type="entry name" value="Haem_peroxidase_sf"/>
</dbReference>
<reference evidence="13" key="1">
    <citation type="submission" date="2018-01" db="EMBL/GenBank/DDBJ databases">
        <authorList>
            <person name="Mao J.F."/>
        </authorList>
    </citation>
    <scope>NUCLEOTIDE SEQUENCE</scope>
    <source>
        <strain evidence="13">Huo1</strain>
        <tissue evidence="13">Leaf</tissue>
    </source>
</reference>
<evidence type="ECO:0000256" key="3">
    <source>
        <dbReference type="ARBA" id="ARBA00012313"/>
    </source>
</evidence>
<reference evidence="13" key="2">
    <citation type="submission" date="2020-08" db="EMBL/GenBank/DDBJ databases">
        <title>Plant Genome Project.</title>
        <authorList>
            <person name="Zhang R.-G."/>
        </authorList>
    </citation>
    <scope>NUCLEOTIDE SEQUENCE</scope>
    <source>
        <strain evidence="13">Huo1</strain>
        <tissue evidence="13">Leaf</tissue>
    </source>
</reference>
<evidence type="ECO:0000256" key="8">
    <source>
        <dbReference type="ARBA" id="ARBA00023004"/>
    </source>
</evidence>
<keyword evidence="8" id="KW-0408">Iron</keyword>
<feature type="domain" description="Plant heme peroxidase family profile" evidence="12">
    <location>
        <begin position="35"/>
        <end position="174"/>
    </location>
</feature>
<keyword evidence="9" id="KW-0106">Calcium</keyword>
<sequence>MSSFSMSSPNCKKLALLLDWIHLTSPLCEAAESHMVLLPNSHSSKSTDHGHKITCQLKKTFHIPLISLFLSLFTLPPSLRTLDLEIEIRHHPEPCVYCSLKSNCPLNDSDDSLSPLDSTSPVSFDTAYFKNLANRGLLRSDPELFSGSASTDAHVTAYTNNPPAFFADFTTARI</sequence>
<gene>
    <name evidence="13" type="ORF">SASPL_122904</name>
</gene>
<name>A0A8X8XKS1_SALSN</name>
<dbReference type="Pfam" id="PF00141">
    <property type="entry name" value="peroxidase"/>
    <property type="match status" value="1"/>
</dbReference>
<evidence type="ECO:0000256" key="11">
    <source>
        <dbReference type="SAM" id="SignalP"/>
    </source>
</evidence>
<evidence type="ECO:0000256" key="5">
    <source>
        <dbReference type="ARBA" id="ARBA00022617"/>
    </source>
</evidence>
<evidence type="ECO:0000259" key="12">
    <source>
        <dbReference type="PROSITE" id="PS50873"/>
    </source>
</evidence>
<evidence type="ECO:0000256" key="10">
    <source>
        <dbReference type="RuleBase" id="RU004241"/>
    </source>
</evidence>
<dbReference type="SUPFAM" id="SSF48113">
    <property type="entry name" value="Heme-dependent peroxidases"/>
    <property type="match status" value="1"/>
</dbReference>